<dbReference type="Pfam" id="PF01095">
    <property type="entry name" value="Pectinesterase"/>
    <property type="match status" value="1"/>
</dbReference>
<dbReference type="GO" id="GO:0042545">
    <property type="term" value="P:cell wall modification"/>
    <property type="evidence" value="ECO:0007669"/>
    <property type="project" value="InterPro"/>
</dbReference>
<name>A0A0U3ANB0_9ALTE</name>
<keyword evidence="6" id="KW-1185">Reference proteome</keyword>
<dbReference type="Proteomes" id="UP000068447">
    <property type="component" value="Chromosome"/>
</dbReference>
<gene>
    <name evidence="5" type="ORF">AT746_02815</name>
</gene>
<feature type="domain" description="Pectinesterase catalytic" evidence="4">
    <location>
        <begin position="3"/>
        <end position="294"/>
    </location>
</feature>
<evidence type="ECO:0000313" key="5">
    <source>
        <dbReference type="EMBL" id="ALT00290.1"/>
    </source>
</evidence>
<reference evidence="5 6" key="1">
    <citation type="submission" date="2015-12" db="EMBL/GenBank/DDBJ databases">
        <title>Complete genome of Lacimicrobium alkaliphilum KCTC 32984.</title>
        <authorList>
            <person name="Kim S.-G."/>
            <person name="Lee Y.-J."/>
        </authorList>
    </citation>
    <scope>NUCLEOTIDE SEQUENCE [LARGE SCALE GENOMIC DNA]</scope>
    <source>
        <strain evidence="5 6">YelD216</strain>
    </source>
</reference>
<keyword evidence="3" id="KW-0063">Aspartyl esterase</keyword>
<dbReference type="PANTHER" id="PTHR31321:SF57">
    <property type="entry name" value="PECTINESTERASE 53-RELATED"/>
    <property type="match status" value="1"/>
</dbReference>
<dbReference type="InterPro" id="IPR011050">
    <property type="entry name" value="Pectin_lyase_fold/virulence"/>
</dbReference>
<keyword evidence="2" id="KW-0378">Hydrolase</keyword>
<dbReference type="AlphaFoldDB" id="A0A0U3ANB0"/>
<dbReference type="GO" id="GO:0009279">
    <property type="term" value="C:cell outer membrane"/>
    <property type="evidence" value="ECO:0007669"/>
    <property type="project" value="TreeGrafter"/>
</dbReference>
<dbReference type="STRING" id="1526571.AT746_02815"/>
<dbReference type="Gene3D" id="2.160.20.10">
    <property type="entry name" value="Single-stranded right-handed beta-helix, Pectin lyase-like"/>
    <property type="match status" value="1"/>
</dbReference>
<comment type="similarity">
    <text evidence="1">Belongs to the pectinesterase family.</text>
</comment>
<accession>A0A0U3ANB0</accession>
<dbReference type="SUPFAM" id="SSF51126">
    <property type="entry name" value="Pectin lyase-like"/>
    <property type="match status" value="1"/>
</dbReference>
<dbReference type="EMBL" id="CP013650">
    <property type="protein sequence ID" value="ALT00290.1"/>
    <property type="molecule type" value="Genomic_DNA"/>
</dbReference>
<dbReference type="KEGG" id="lal:AT746_02815"/>
<dbReference type="GO" id="GO:0030599">
    <property type="term" value="F:pectinesterase activity"/>
    <property type="evidence" value="ECO:0007669"/>
    <property type="project" value="InterPro"/>
</dbReference>
<evidence type="ECO:0000256" key="1">
    <source>
        <dbReference type="ARBA" id="ARBA00008891"/>
    </source>
</evidence>
<dbReference type="PANTHER" id="PTHR31321">
    <property type="entry name" value="ACYL-COA THIOESTER HYDROLASE YBHC-RELATED"/>
    <property type="match status" value="1"/>
</dbReference>
<protein>
    <submittedName>
        <fullName evidence="5">Pectin esterase</fullName>
    </submittedName>
</protein>
<evidence type="ECO:0000256" key="3">
    <source>
        <dbReference type="ARBA" id="ARBA00023085"/>
    </source>
</evidence>
<evidence type="ECO:0000259" key="4">
    <source>
        <dbReference type="Pfam" id="PF01095"/>
    </source>
</evidence>
<evidence type="ECO:0000313" key="6">
    <source>
        <dbReference type="Proteomes" id="UP000068447"/>
    </source>
</evidence>
<proteinExistence type="inferred from homology"/>
<evidence type="ECO:0000256" key="2">
    <source>
        <dbReference type="ARBA" id="ARBA00022801"/>
    </source>
</evidence>
<organism evidence="5 6">
    <name type="scientific">Lacimicrobium alkaliphilum</name>
    <dbReference type="NCBI Taxonomy" id="1526571"/>
    <lineage>
        <taxon>Bacteria</taxon>
        <taxon>Pseudomonadati</taxon>
        <taxon>Pseudomonadota</taxon>
        <taxon>Gammaproteobacteria</taxon>
        <taxon>Alteromonadales</taxon>
        <taxon>Alteromonadaceae</taxon>
        <taxon>Lacimicrobium</taxon>
    </lineage>
</organism>
<sequence length="328" mass="35853">MNNALQRVKALPTGAVIYIAAGDYYERLQVTTDNLKIVGAGQQQTRIYYDRYAGQPVPGESQQTWGTFRTATVNIEAKDVIIANLTIENSFDYPANEALPEDHPDKVRGEQAVALYIGDNADRTQLEQVSLKGYQDTLYVKGKRSYIVNSRISGHIDFIFGHGSALITHSDIISRARHKPGNFSGYITAPSTLIDQPYGLTFRDCRLLAEEGVGQGSVALGRPWHPTTTFADGRYANPDAIGKTVFIQTYMGEHIAAEGWTSMGGTAKDGSRKLFTPADARFFESQSHGPGAAVNGSRAQLTSAQASEYAPDKVLGNWRPRLLMATSD</sequence>
<dbReference type="InterPro" id="IPR000070">
    <property type="entry name" value="Pectinesterase_cat"/>
</dbReference>
<dbReference type="InterPro" id="IPR012334">
    <property type="entry name" value="Pectin_lyas_fold"/>
</dbReference>